<dbReference type="Pfam" id="PF01026">
    <property type="entry name" value="TatD_DNase"/>
    <property type="match status" value="1"/>
</dbReference>
<dbReference type="GO" id="GO:0016788">
    <property type="term" value="F:hydrolase activity, acting on ester bonds"/>
    <property type="evidence" value="ECO:0007669"/>
    <property type="project" value="InterPro"/>
</dbReference>
<dbReference type="InterPro" id="IPR015991">
    <property type="entry name" value="TatD/YcfH-like"/>
</dbReference>
<dbReference type="CDD" id="cd01310">
    <property type="entry name" value="TatD_DNAse"/>
    <property type="match status" value="1"/>
</dbReference>
<reference evidence="4" key="1">
    <citation type="submission" date="2024-06" db="EMBL/GenBank/DDBJ databases">
        <authorList>
            <person name="Atkinson C."/>
            <person name="McLean J."/>
            <person name="Gallagher L."/>
            <person name="Bor B."/>
            <person name="Mougous J."/>
        </authorList>
    </citation>
    <scope>NUCLEOTIDE SEQUENCE</scope>
    <source>
        <strain evidence="4">TM7-074</strain>
    </source>
</reference>
<evidence type="ECO:0000313" key="4">
    <source>
        <dbReference type="EMBL" id="XDN89622.1"/>
    </source>
</evidence>
<dbReference type="RefSeq" id="WP_369000199.1">
    <property type="nucleotide sequence ID" value="NZ_CP158487.1"/>
</dbReference>
<evidence type="ECO:0000256" key="1">
    <source>
        <dbReference type="ARBA" id="ARBA00022723"/>
    </source>
</evidence>
<keyword evidence="1 3" id="KW-0479">Metal-binding</keyword>
<dbReference type="InterPro" id="IPR001130">
    <property type="entry name" value="TatD-like"/>
</dbReference>
<dbReference type="NCBIfam" id="TIGR00010">
    <property type="entry name" value="YchF/TatD family DNA exonuclease"/>
    <property type="match status" value="1"/>
</dbReference>
<feature type="binding site" evidence="3">
    <location>
        <position position="105"/>
    </location>
    <ligand>
        <name>a divalent metal cation</name>
        <dbReference type="ChEBI" id="CHEBI:60240"/>
        <label>1</label>
    </ligand>
</feature>
<gene>
    <name evidence="4" type="ORF">TM074_02845</name>
</gene>
<dbReference type="PIRSF" id="PIRSF005902">
    <property type="entry name" value="DNase_TatD"/>
    <property type="match status" value="1"/>
</dbReference>
<organism evidence="4">
    <name type="scientific">Candidatus Nanosynbacter sp. TM7-074</name>
    <dbReference type="NCBI Taxonomy" id="3158573"/>
    <lineage>
        <taxon>Bacteria</taxon>
        <taxon>Candidatus Saccharimonadota</taxon>
        <taxon>Candidatus Saccharimonadia</taxon>
        <taxon>Candidatus Nanosynbacterales</taxon>
        <taxon>Candidatus Nanosynbacteraceae</taxon>
        <taxon>Candidatus Nanosynbacter</taxon>
    </lineage>
</organism>
<protein>
    <submittedName>
        <fullName evidence="4">TatD family hydrolase</fullName>
    </submittedName>
</protein>
<dbReference type="FunFam" id="3.20.20.140:FF:000005">
    <property type="entry name" value="TatD family hydrolase"/>
    <property type="match status" value="1"/>
</dbReference>
<feature type="binding site" evidence="3">
    <location>
        <position position="21"/>
    </location>
    <ligand>
        <name>a divalent metal cation</name>
        <dbReference type="ChEBI" id="CHEBI:60240"/>
        <label>1</label>
    </ligand>
</feature>
<feature type="binding site" evidence="3">
    <location>
        <position position="19"/>
    </location>
    <ligand>
        <name>a divalent metal cation</name>
        <dbReference type="ChEBI" id="CHEBI:60240"/>
        <label>1</label>
    </ligand>
</feature>
<sequence length="272" mass="30826">MNSVVEHHAVTDLRLIDSHCHLHDTEFFADNREEFYRQSITAGIGMICVGTDERSSQQAVEFAANHDCVWAAVGVHPHDSKAGRSDIERLLKAKTENSPIVAIGEIGLDYYYNHSPREVQIQALEAQLQLAVDYDLPVSFHIRDGAPDQPSVWDDFWPIFDNFHGLRGVLHSFTDTSVNLEKGFSRNLYVGLNGISTFTKVQAHQELFATIPLDRLLVETDAPFLTPKPFRGKINKPEYVELVAKYWSEKRNIDFNVLSEATVRNTKQLFGI</sequence>
<dbReference type="EMBL" id="CP158487">
    <property type="protein sequence ID" value="XDN89622.1"/>
    <property type="molecule type" value="Genomic_DNA"/>
</dbReference>
<proteinExistence type="predicted"/>
<dbReference type="PANTHER" id="PTHR46124">
    <property type="entry name" value="D-AMINOACYL-TRNA DEACYLASE"/>
    <property type="match status" value="1"/>
</dbReference>
<feature type="binding site" evidence="3">
    <location>
        <position position="141"/>
    </location>
    <ligand>
        <name>a divalent metal cation</name>
        <dbReference type="ChEBI" id="CHEBI:60240"/>
        <label>2</label>
    </ligand>
</feature>
<feature type="binding site" evidence="3">
    <location>
        <position position="171"/>
    </location>
    <ligand>
        <name>a divalent metal cation</name>
        <dbReference type="ChEBI" id="CHEBI:60240"/>
        <label>2</label>
    </ligand>
</feature>
<dbReference type="GO" id="GO:0046872">
    <property type="term" value="F:metal ion binding"/>
    <property type="evidence" value="ECO:0007669"/>
    <property type="project" value="UniProtKB-KW"/>
</dbReference>
<feature type="binding site" evidence="3">
    <location>
        <position position="221"/>
    </location>
    <ligand>
        <name>a divalent metal cation</name>
        <dbReference type="ChEBI" id="CHEBI:60240"/>
        <label>1</label>
    </ligand>
</feature>
<dbReference type="GO" id="GO:0004536">
    <property type="term" value="F:DNA nuclease activity"/>
    <property type="evidence" value="ECO:0007669"/>
    <property type="project" value="InterPro"/>
</dbReference>
<evidence type="ECO:0000256" key="2">
    <source>
        <dbReference type="ARBA" id="ARBA00022801"/>
    </source>
</evidence>
<dbReference type="GO" id="GO:0005829">
    <property type="term" value="C:cytosol"/>
    <property type="evidence" value="ECO:0007669"/>
    <property type="project" value="TreeGrafter"/>
</dbReference>
<dbReference type="InterPro" id="IPR032466">
    <property type="entry name" value="Metal_Hydrolase"/>
</dbReference>
<dbReference type="AlphaFoldDB" id="A0AB39JCD1"/>
<evidence type="ECO:0000256" key="3">
    <source>
        <dbReference type="PIRSR" id="PIRSR005902-1"/>
    </source>
</evidence>
<dbReference type="PANTHER" id="PTHR46124:SF2">
    <property type="entry name" value="D-AMINOACYL-TRNA DEACYLASE"/>
    <property type="match status" value="1"/>
</dbReference>
<accession>A0AB39JCD1</accession>
<dbReference type="SUPFAM" id="SSF51556">
    <property type="entry name" value="Metallo-dependent hydrolases"/>
    <property type="match status" value="1"/>
</dbReference>
<keyword evidence="2 4" id="KW-0378">Hydrolase</keyword>
<dbReference type="Gene3D" id="3.20.20.140">
    <property type="entry name" value="Metal-dependent hydrolases"/>
    <property type="match status" value="1"/>
</dbReference>
<name>A0AB39JCD1_9BACT</name>